<evidence type="ECO:0000313" key="3">
    <source>
        <dbReference type="Proteomes" id="UP001266305"/>
    </source>
</evidence>
<protein>
    <submittedName>
        <fullName evidence="2">Uncharacterized protein</fullName>
    </submittedName>
</protein>
<evidence type="ECO:0000313" key="2">
    <source>
        <dbReference type="EMBL" id="KAK2099202.1"/>
    </source>
</evidence>
<gene>
    <name evidence="2" type="ORF">P7K49_024653</name>
</gene>
<accession>A0ABQ9USE9</accession>
<sequence>MSEESTHRHPAHGSAKTGGEHSTRQDSSMGTVWRPSRRPHPSCAEGSQAVVASCGLALGITVCGDLHPEEEAAAVPEAP</sequence>
<dbReference type="EMBL" id="JASSZA010000011">
    <property type="protein sequence ID" value="KAK2099202.1"/>
    <property type="molecule type" value="Genomic_DNA"/>
</dbReference>
<organism evidence="2 3">
    <name type="scientific">Saguinus oedipus</name>
    <name type="common">Cotton-top tamarin</name>
    <name type="synonym">Oedipomidas oedipus</name>
    <dbReference type="NCBI Taxonomy" id="9490"/>
    <lineage>
        <taxon>Eukaryota</taxon>
        <taxon>Metazoa</taxon>
        <taxon>Chordata</taxon>
        <taxon>Craniata</taxon>
        <taxon>Vertebrata</taxon>
        <taxon>Euteleostomi</taxon>
        <taxon>Mammalia</taxon>
        <taxon>Eutheria</taxon>
        <taxon>Euarchontoglires</taxon>
        <taxon>Primates</taxon>
        <taxon>Haplorrhini</taxon>
        <taxon>Platyrrhini</taxon>
        <taxon>Cebidae</taxon>
        <taxon>Callitrichinae</taxon>
        <taxon>Saguinus</taxon>
    </lineage>
</organism>
<name>A0ABQ9USE9_SAGOE</name>
<keyword evidence="3" id="KW-1185">Reference proteome</keyword>
<comment type="caution">
    <text evidence="2">The sequence shown here is derived from an EMBL/GenBank/DDBJ whole genome shotgun (WGS) entry which is preliminary data.</text>
</comment>
<evidence type="ECO:0000256" key="1">
    <source>
        <dbReference type="SAM" id="MobiDB-lite"/>
    </source>
</evidence>
<dbReference type="Proteomes" id="UP001266305">
    <property type="component" value="Unassembled WGS sequence"/>
</dbReference>
<proteinExistence type="predicted"/>
<reference evidence="2 3" key="1">
    <citation type="submission" date="2023-05" db="EMBL/GenBank/DDBJ databases">
        <title>B98-5 Cell Line De Novo Hybrid Assembly: An Optical Mapping Approach.</title>
        <authorList>
            <person name="Kananen K."/>
            <person name="Auerbach J.A."/>
            <person name="Kautto E."/>
            <person name="Blachly J.S."/>
        </authorList>
    </citation>
    <scope>NUCLEOTIDE SEQUENCE [LARGE SCALE GENOMIC DNA]</scope>
    <source>
        <strain evidence="2">B95-8</strain>
        <tissue evidence="2">Cell line</tissue>
    </source>
</reference>
<feature type="non-terminal residue" evidence="2">
    <location>
        <position position="79"/>
    </location>
</feature>
<feature type="region of interest" description="Disordered" evidence="1">
    <location>
        <begin position="1"/>
        <end position="46"/>
    </location>
</feature>